<evidence type="ECO:0000256" key="1">
    <source>
        <dbReference type="ARBA" id="ARBA00004994"/>
    </source>
</evidence>
<dbReference type="InterPro" id="IPR013752">
    <property type="entry name" value="KPA_reductase"/>
</dbReference>
<dbReference type="OrthoDB" id="6530772at2"/>
<evidence type="ECO:0000313" key="14">
    <source>
        <dbReference type="Proteomes" id="UP000057389"/>
    </source>
</evidence>
<dbReference type="GO" id="GO:0008677">
    <property type="term" value="F:2-dehydropantoate 2-reductase activity"/>
    <property type="evidence" value="ECO:0007669"/>
    <property type="project" value="UniProtKB-EC"/>
</dbReference>
<comment type="function">
    <text evidence="10">Catalyzes the NADPH-dependent reduction of ketopantoate into pantoic acid.</text>
</comment>
<dbReference type="GO" id="GO:0005737">
    <property type="term" value="C:cytoplasm"/>
    <property type="evidence" value="ECO:0007669"/>
    <property type="project" value="TreeGrafter"/>
</dbReference>
<feature type="domain" description="Ketopantoate reductase C-terminal" evidence="12">
    <location>
        <begin position="168"/>
        <end position="290"/>
    </location>
</feature>
<dbReference type="GO" id="GO:0050661">
    <property type="term" value="F:NADP binding"/>
    <property type="evidence" value="ECO:0007669"/>
    <property type="project" value="TreeGrafter"/>
</dbReference>
<evidence type="ECO:0000256" key="10">
    <source>
        <dbReference type="RuleBase" id="RU362068"/>
    </source>
</evidence>
<keyword evidence="7 10" id="KW-0560">Oxidoreductase</keyword>
<comment type="caution">
    <text evidence="13">The sequence shown here is derived from an EMBL/GenBank/DDBJ whole genome shotgun (WGS) entry which is preliminary data.</text>
</comment>
<dbReference type="PANTHER" id="PTHR43765:SF2">
    <property type="entry name" value="2-DEHYDROPANTOATE 2-REDUCTASE"/>
    <property type="match status" value="1"/>
</dbReference>
<dbReference type="InterPro" id="IPR008927">
    <property type="entry name" value="6-PGluconate_DH-like_C_sf"/>
</dbReference>
<evidence type="ECO:0000259" key="11">
    <source>
        <dbReference type="Pfam" id="PF02558"/>
    </source>
</evidence>
<proteinExistence type="inferred from homology"/>
<dbReference type="EC" id="1.1.1.169" evidence="3 10"/>
<dbReference type="InterPro" id="IPR003710">
    <property type="entry name" value="ApbA"/>
</dbReference>
<comment type="pathway">
    <text evidence="1 10">Cofactor biosynthesis; (R)-pantothenate biosynthesis; (R)-pantoate from 3-methyl-2-oxobutanoate: step 2/2.</text>
</comment>
<feature type="domain" description="Ketopantoate reductase N-terminal" evidence="11">
    <location>
        <begin position="3"/>
        <end position="141"/>
    </location>
</feature>
<comment type="catalytic activity">
    <reaction evidence="9 10">
        <text>(R)-pantoate + NADP(+) = 2-dehydropantoate + NADPH + H(+)</text>
        <dbReference type="Rhea" id="RHEA:16233"/>
        <dbReference type="ChEBI" id="CHEBI:11561"/>
        <dbReference type="ChEBI" id="CHEBI:15378"/>
        <dbReference type="ChEBI" id="CHEBI:15980"/>
        <dbReference type="ChEBI" id="CHEBI:57783"/>
        <dbReference type="ChEBI" id="CHEBI:58349"/>
        <dbReference type="EC" id="1.1.1.169"/>
    </reaction>
</comment>
<keyword evidence="5 10" id="KW-0566">Pantothenate biosynthesis</keyword>
<protein>
    <recommendedName>
        <fullName evidence="4 10">2-dehydropantoate 2-reductase</fullName>
        <ecNumber evidence="3 10">1.1.1.169</ecNumber>
    </recommendedName>
    <alternativeName>
        <fullName evidence="8 10">Ketopantoate reductase</fullName>
    </alternativeName>
</protein>
<dbReference type="InterPro" id="IPR050838">
    <property type="entry name" value="Ketopantoate_reductase"/>
</dbReference>
<dbReference type="Pfam" id="PF02558">
    <property type="entry name" value="ApbA"/>
    <property type="match status" value="1"/>
</dbReference>
<evidence type="ECO:0000259" key="12">
    <source>
        <dbReference type="Pfam" id="PF08546"/>
    </source>
</evidence>
<dbReference type="Pfam" id="PF08546">
    <property type="entry name" value="ApbA_C"/>
    <property type="match status" value="1"/>
</dbReference>
<dbReference type="AlphaFoldDB" id="A0A109D7R5"/>
<dbReference type="InterPro" id="IPR036291">
    <property type="entry name" value="NAD(P)-bd_dom_sf"/>
</dbReference>
<evidence type="ECO:0000256" key="7">
    <source>
        <dbReference type="ARBA" id="ARBA00023002"/>
    </source>
</evidence>
<keyword evidence="14" id="KW-1185">Reference proteome</keyword>
<dbReference type="UniPathway" id="UPA00028">
    <property type="reaction ID" value="UER00004"/>
</dbReference>
<dbReference type="SUPFAM" id="SSF51735">
    <property type="entry name" value="NAD(P)-binding Rossmann-fold domains"/>
    <property type="match status" value="1"/>
</dbReference>
<dbReference type="EMBL" id="LMXU01000022">
    <property type="protein sequence ID" value="KWU00447.1"/>
    <property type="molecule type" value="Genomic_DNA"/>
</dbReference>
<comment type="similarity">
    <text evidence="2 10">Belongs to the ketopantoate reductase family.</text>
</comment>
<dbReference type="Proteomes" id="UP000057389">
    <property type="component" value="Unassembled WGS sequence"/>
</dbReference>
<dbReference type="Gene3D" id="3.40.50.720">
    <property type="entry name" value="NAD(P)-binding Rossmann-like Domain"/>
    <property type="match status" value="1"/>
</dbReference>
<evidence type="ECO:0000313" key="13">
    <source>
        <dbReference type="EMBL" id="KWU00447.1"/>
    </source>
</evidence>
<evidence type="ECO:0000256" key="2">
    <source>
        <dbReference type="ARBA" id="ARBA00007870"/>
    </source>
</evidence>
<gene>
    <name evidence="13" type="ORF">APQ14_10105</name>
</gene>
<dbReference type="InterPro" id="IPR013328">
    <property type="entry name" value="6PGD_dom2"/>
</dbReference>
<evidence type="ECO:0000256" key="6">
    <source>
        <dbReference type="ARBA" id="ARBA00022857"/>
    </source>
</evidence>
<dbReference type="GO" id="GO:0015940">
    <property type="term" value="P:pantothenate biosynthetic process"/>
    <property type="evidence" value="ECO:0007669"/>
    <property type="project" value="UniProtKB-UniPathway"/>
</dbReference>
<organism evidence="13 14">
    <name type="scientific">Vibrio toranzoniae</name>
    <dbReference type="NCBI Taxonomy" id="1194427"/>
    <lineage>
        <taxon>Bacteria</taxon>
        <taxon>Pseudomonadati</taxon>
        <taxon>Pseudomonadota</taxon>
        <taxon>Gammaproteobacteria</taxon>
        <taxon>Vibrionales</taxon>
        <taxon>Vibrionaceae</taxon>
        <taxon>Vibrio</taxon>
    </lineage>
</organism>
<dbReference type="RefSeq" id="WP_060468461.1">
    <property type="nucleotide sequence ID" value="NZ_AP025514.1"/>
</dbReference>
<evidence type="ECO:0000256" key="8">
    <source>
        <dbReference type="ARBA" id="ARBA00032024"/>
    </source>
</evidence>
<evidence type="ECO:0000256" key="9">
    <source>
        <dbReference type="ARBA" id="ARBA00048793"/>
    </source>
</evidence>
<accession>A0A109D7R5</accession>
<dbReference type="NCBIfam" id="NF005087">
    <property type="entry name" value="PRK06522.1-1"/>
    <property type="match status" value="1"/>
</dbReference>
<name>A0A109D7R5_9VIBR</name>
<dbReference type="PANTHER" id="PTHR43765">
    <property type="entry name" value="2-DEHYDROPANTOATE 2-REDUCTASE-RELATED"/>
    <property type="match status" value="1"/>
</dbReference>
<reference evidence="13 14" key="1">
    <citation type="submission" date="2015-11" db="EMBL/GenBank/DDBJ databases">
        <title>Draft WGS of Vibrio toranzoniae.</title>
        <authorList>
            <person name="Lasa A."/>
            <person name="Romalde J.L."/>
        </authorList>
    </citation>
    <scope>NUCLEOTIDE SEQUENCE [LARGE SCALE GENOMIC DNA]</scope>
    <source>
        <strain evidence="13 14">Vb 10.8</strain>
    </source>
</reference>
<dbReference type="Gene3D" id="1.10.1040.10">
    <property type="entry name" value="N-(1-d-carboxylethyl)-l-norvaline Dehydrogenase, domain 2"/>
    <property type="match status" value="1"/>
</dbReference>
<dbReference type="GeneID" id="300179208"/>
<keyword evidence="6 10" id="KW-0521">NADP</keyword>
<evidence type="ECO:0000256" key="3">
    <source>
        <dbReference type="ARBA" id="ARBA00013014"/>
    </source>
</evidence>
<dbReference type="SUPFAM" id="SSF48179">
    <property type="entry name" value="6-phosphogluconate dehydrogenase C-terminal domain-like"/>
    <property type="match status" value="1"/>
</dbReference>
<evidence type="ECO:0000256" key="4">
    <source>
        <dbReference type="ARBA" id="ARBA00019465"/>
    </source>
</evidence>
<dbReference type="InterPro" id="IPR013332">
    <property type="entry name" value="KPR_N"/>
</dbReference>
<sequence length="297" mass="32919">MNITIVGPGAIGSLWAIKLLQAGHNVSLWSRSSEISTDLSLDERTSISFSNNNIEKLSASDLVIVTVKAWQVEEATTPLLQYLAPDTILMFMHNGMGAVDEIATQIDAHPVVLATTTQAAFKSDRNNVSHTGIGQTQLGAFNLKGQQCTFLVDVLEHALPTVNWNPKIKTALWTKLAINCAINPLTGLEQIKNGELADQRFSETLNSIIHELTQVMQAEGITYSFNELEASVNKVIHATAQNNSSMKQDMFYQRKTEIDFITGHLIKTALKHQIEVPTNQKLLAMVKERENSWNHQD</sequence>
<evidence type="ECO:0000256" key="5">
    <source>
        <dbReference type="ARBA" id="ARBA00022655"/>
    </source>
</evidence>
<dbReference type="NCBIfam" id="TIGR00745">
    <property type="entry name" value="apbA_panE"/>
    <property type="match status" value="1"/>
</dbReference>